<comment type="cofactor">
    <cofactor evidence="1 8">
        <name>pyridoxal 5'-phosphate</name>
        <dbReference type="ChEBI" id="CHEBI:597326"/>
    </cofactor>
</comment>
<sequence length="211" mass="23770">EKIIPAVDLSEQISLAGLEASGTGNMKMMLNGALTIGTLDGANVEMDEEVGRDNIFIFGMTVEDVDALKGKGYNSKEFYEREPELKRVLDQIHDGYFSPEDPNLFVDIIKSLLDYNDYYMLLADYAEYIKAHERAEQLFKNPIEWTKKAVLNIAASGKFSSDRTIAQYATEIWGVTPSDKKLPAPEEGRPGTKDEGEKLESTQPHIRRHDY</sequence>
<dbReference type="InterPro" id="IPR035090">
    <property type="entry name" value="Pyridoxal_P_attach_site"/>
</dbReference>
<evidence type="ECO:0000256" key="4">
    <source>
        <dbReference type="ARBA" id="ARBA00022676"/>
    </source>
</evidence>
<comment type="function">
    <text evidence="8">Allosteric enzyme that catalyzes the rate-limiting step in glycogen catabolism, the phosphorolytic cleavage of glycogen to produce glucose-1-phosphate, and plays a central role in maintaining cellular and organismal glucose homeostasis.</text>
</comment>
<dbReference type="GO" id="GO:0030170">
    <property type="term" value="F:pyridoxal phosphate binding"/>
    <property type="evidence" value="ECO:0007669"/>
    <property type="project" value="TreeGrafter"/>
</dbReference>
<dbReference type="Gene3D" id="3.40.50.2000">
    <property type="entry name" value="Glycogen Phosphorylase B"/>
    <property type="match status" value="1"/>
</dbReference>
<keyword evidence="4 8" id="KW-0328">Glycosyltransferase</keyword>
<feature type="non-terminal residue" evidence="10">
    <location>
        <position position="1"/>
    </location>
</feature>
<dbReference type="SUPFAM" id="SSF53756">
    <property type="entry name" value="UDP-Glycosyltransferase/glycogen phosphorylase"/>
    <property type="match status" value="1"/>
</dbReference>
<evidence type="ECO:0000256" key="3">
    <source>
        <dbReference type="ARBA" id="ARBA00022553"/>
    </source>
</evidence>
<comment type="catalytic activity">
    <reaction evidence="8">
        <text>[(1-&gt;4)-alpha-D-glucosyl](n) + phosphate = [(1-&gt;4)-alpha-D-glucosyl](n-1) + alpha-D-glucose 1-phosphate</text>
        <dbReference type="Rhea" id="RHEA:41732"/>
        <dbReference type="Rhea" id="RHEA-COMP:9584"/>
        <dbReference type="Rhea" id="RHEA-COMP:9586"/>
        <dbReference type="ChEBI" id="CHEBI:15444"/>
        <dbReference type="ChEBI" id="CHEBI:43474"/>
        <dbReference type="ChEBI" id="CHEBI:58601"/>
        <dbReference type="EC" id="2.4.1.1"/>
    </reaction>
</comment>
<accession>A0A818PJW8</accession>
<evidence type="ECO:0000256" key="7">
    <source>
        <dbReference type="ARBA" id="ARBA00023277"/>
    </source>
</evidence>
<proteinExistence type="inferred from homology"/>
<dbReference type="GO" id="GO:0005737">
    <property type="term" value="C:cytoplasm"/>
    <property type="evidence" value="ECO:0007669"/>
    <property type="project" value="TreeGrafter"/>
</dbReference>
<dbReference type="GO" id="GO:0005980">
    <property type="term" value="P:glycogen catabolic process"/>
    <property type="evidence" value="ECO:0007669"/>
    <property type="project" value="TreeGrafter"/>
</dbReference>
<evidence type="ECO:0000256" key="8">
    <source>
        <dbReference type="RuleBase" id="RU000587"/>
    </source>
</evidence>
<feature type="region of interest" description="Disordered" evidence="9">
    <location>
        <begin position="177"/>
        <end position="211"/>
    </location>
</feature>
<dbReference type="FunFam" id="3.40.50.2000:FF:000197">
    <property type="entry name" value="Alpha-1,4 glucan phosphorylase"/>
    <property type="match status" value="1"/>
</dbReference>
<feature type="compositionally biased region" description="Basic and acidic residues" evidence="9">
    <location>
        <begin position="178"/>
        <end position="200"/>
    </location>
</feature>
<keyword evidence="3" id="KW-0597">Phosphoprotein</keyword>
<evidence type="ECO:0000256" key="9">
    <source>
        <dbReference type="SAM" id="MobiDB-lite"/>
    </source>
</evidence>
<evidence type="ECO:0000256" key="2">
    <source>
        <dbReference type="ARBA" id="ARBA00006047"/>
    </source>
</evidence>
<comment type="similarity">
    <text evidence="2 8">Belongs to the glycogen phosphorylase family.</text>
</comment>
<keyword evidence="7 8" id="KW-0119">Carbohydrate metabolism</keyword>
<evidence type="ECO:0000313" key="11">
    <source>
        <dbReference type="Proteomes" id="UP000663874"/>
    </source>
</evidence>
<dbReference type="Pfam" id="PF00343">
    <property type="entry name" value="Phosphorylase"/>
    <property type="match status" value="1"/>
</dbReference>
<dbReference type="PANTHER" id="PTHR11468">
    <property type="entry name" value="GLYCOGEN PHOSPHORYLASE"/>
    <property type="match status" value="1"/>
</dbReference>
<comment type="caution">
    <text evidence="10">The sequence shown here is derived from an EMBL/GenBank/DDBJ whole genome shotgun (WGS) entry which is preliminary data.</text>
</comment>
<evidence type="ECO:0000256" key="5">
    <source>
        <dbReference type="ARBA" id="ARBA00022679"/>
    </source>
</evidence>
<dbReference type="PANTHER" id="PTHR11468:SF13">
    <property type="entry name" value="GLYCOGEN PHOSPHORYLASE"/>
    <property type="match status" value="1"/>
</dbReference>
<evidence type="ECO:0000313" key="10">
    <source>
        <dbReference type="EMBL" id="CAF3625854.1"/>
    </source>
</evidence>
<reference evidence="10" key="1">
    <citation type="submission" date="2021-02" db="EMBL/GenBank/DDBJ databases">
        <authorList>
            <person name="Nowell W R."/>
        </authorList>
    </citation>
    <scope>NUCLEOTIDE SEQUENCE</scope>
</reference>
<dbReference type="AlphaFoldDB" id="A0A818PJW8"/>
<dbReference type="GO" id="GO:0008184">
    <property type="term" value="F:glycogen phosphorylase activity"/>
    <property type="evidence" value="ECO:0007669"/>
    <property type="project" value="InterPro"/>
</dbReference>
<evidence type="ECO:0000256" key="1">
    <source>
        <dbReference type="ARBA" id="ARBA00001933"/>
    </source>
</evidence>
<organism evidence="10 11">
    <name type="scientific">Rotaria sordida</name>
    <dbReference type="NCBI Taxonomy" id="392033"/>
    <lineage>
        <taxon>Eukaryota</taxon>
        <taxon>Metazoa</taxon>
        <taxon>Spiralia</taxon>
        <taxon>Gnathifera</taxon>
        <taxon>Rotifera</taxon>
        <taxon>Eurotatoria</taxon>
        <taxon>Bdelloidea</taxon>
        <taxon>Philodinida</taxon>
        <taxon>Philodinidae</taxon>
        <taxon>Rotaria</taxon>
    </lineage>
</organism>
<dbReference type="EMBL" id="CAJOBE010000346">
    <property type="protein sequence ID" value="CAF3625854.1"/>
    <property type="molecule type" value="Genomic_DNA"/>
</dbReference>
<gene>
    <name evidence="10" type="ORF">FNK824_LOCUS4654</name>
</gene>
<evidence type="ECO:0000256" key="6">
    <source>
        <dbReference type="ARBA" id="ARBA00022898"/>
    </source>
</evidence>
<dbReference type="PROSITE" id="PS00102">
    <property type="entry name" value="PHOSPHORYLASE"/>
    <property type="match status" value="1"/>
</dbReference>
<keyword evidence="5 8" id="KW-0808">Transferase</keyword>
<name>A0A818PJW8_9BILA</name>
<dbReference type="Proteomes" id="UP000663874">
    <property type="component" value="Unassembled WGS sequence"/>
</dbReference>
<dbReference type="InterPro" id="IPR000811">
    <property type="entry name" value="Glyco_trans_35"/>
</dbReference>
<protein>
    <recommendedName>
        <fullName evidence="8">Alpha-1,4 glucan phosphorylase</fullName>
        <ecNumber evidence="8">2.4.1.1</ecNumber>
    </recommendedName>
</protein>
<dbReference type="EC" id="2.4.1.1" evidence="8"/>
<keyword evidence="6 8" id="KW-0663">Pyridoxal phosphate</keyword>